<organism evidence="2 4">
    <name type="scientific">Rotaria magnacalcarata</name>
    <dbReference type="NCBI Taxonomy" id="392030"/>
    <lineage>
        <taxon>Eukaryota</taxon>
        <taxon>Metazoa</taxon>
        <taxon>Spiralia</taxon>
        <taxon>Gnathifera</taxon>
        <taxon>Rotifera</taxon>
        <taxon>Eurotatoria</taxon>
        <taxon>Bdelloidea</taxon>
        <taxon>Philodinida</taxon>
        <taxon>Philodinidae</taxon>
        <taxon>Rotaria</taxon>
    </lineage>
</organism>
<protein>
    <submittedName>
        <fullName evidence="2">Uncharacterized protein</fullName>
    </submittedName>
</protein>
<dbReference type="Proteomes" id="UP000681720">
    <property type="component" value="Unassembled WGS sequence"/>
</dbReference>
<accession>A0A8S2S8J3</accession>
<name>A0A8S2S8J3_9BILA</name>
<feature type="non-terminal residue" evidence="2">
    <location>
        <position position="100"/>
    </location>
</feature>
<proteinExistence type="predicted"/>
<dbReference type="Proteomes" id="UP000681967">
    <property type="component" value="Unassembled WGS sequence"/>
</dbReference>
<evidence type="ECO:0000313" key="3">
    <source>
        <dbReference type="EMBL" id="CAF4338361.1"/>
    </source>
</evidence>
<feature type="region of interest" description="Disordered" evidence="1">
    <location>
        <begin position="45"/>
        <end position="73"/>
    </location>
</feature>
<dbReference type="EMBL" id="CAJOBH010019701">
    <property type="protein sequence ID" value="CAF4214209.1"/>
    <property type="molecule type" value="Genomic_DNA"/>
</dbReference>
<dbReference type="EMBL" id="CAJOBJ010043557">
    <property type="protein sequence ID" value="CAF4338361.1"/>
    <property type="molecule type" value="Genomic_DNA"/>
</dbReference>
<sequence length="100" mass="10753">MQADEGEFDLTSSFLETPSLMTPNIVLNAQPIKSVFITAPVRVANGNDISSTSNPSSILSTSSETSSCLSSADAKVSRIQDELKQSFNETRQPTPSPFQK</sequence>
<dbReference type="AlphaFoldDB" id="A0A8S2S8J3"/>
<evidence type="ECO:0000313" key="2">
    <source>
        <dbReference type="EMBL" id="CAF4214209.1"/>
    </source>
</evidence>
<evidence type="ECO:0000256" key="1">
    <source>
        <dbReference type="SAM" id="MobiDB-lite"/>
    </source>
</evidence>
<reference evidence="2" key="1">
    <citation type="submission" date="2021-02" db="EMBL/GenBank/DDBJ databases">
        <authorList>
            <person name="Nowell W R."/>
        </authorList>
    </citation>
    <scope>NUCLEOTIDE SEQUENCE</scope>
</reference>
<evidence type="ECO:0000313" key="4">
    <source>
        <dbReference type="Proteomes" id="UP000681967"/>
    </source>
</evidence>
<comment type="caution">
    <text evidence="2">The sequence shown here is derived from an EMBL/GenBank/DDBJ whole genome shotgun (WGS) entry which is preliminary data.</text>
</comment>
<gene>
    <name evidence="2" type="ORF">BYL167_LOCUS24119</name>
    <name evidence="3" type="ORF">GIL414_LOCUS27445</name>
</gene>
<feature type="compositionally biased region" description="Low complexity" evidence="1">
    <location>
        <begin position="50"/>
        <end position="71"/>
    </location>
</feature>